<evidence type="ECO:0000256" key="2">
    <source>
        <dbReference type="ARBA" id="ARBA00022980"/>
    </source>
</evidence>
<dbReference type="InterPro" id="IPR023574">
    <property type="entry name" value="Ribosomal_uL4_dom_sf"/>
</dbReference>
<dbReference type="InterPro" id="IPR013005">
    <property type="entry name" value="Ribosomal_uL4-like"/>
</dbReference>
<dbReference type="GO" id="GO:1990904">
    <property type="term" value="C:ribonucleoprotein complex"/>
    <property type="evidence" value="ECO:0007669"/>
    <property type="project" value="UniProtKB-KW"/>
</dbReference>
<accession>A0A2H0YLL5</accession>
<dbReference type="HAMAP" id="MF_01328_B">
    <property type="entry name" value="Ribosomal_uL4_B"/>
    <property type="match status" value="1"/>
</dbReference>
<evidence type="ECO:0000256" key="5">
    <source>
        <dbReference type="HAMAP-Rule" id="MF_01328"/>
    </source>
</evidence>
<dbReference type="NCBIfam" id="TIGR03953">
    <property type="entry name" value="rplD_bact"/>
    <property type="match status" value="1"/>
</dbReference>
<keyword evidence="2 5" id="KW-0689">Ribosomal protein</keyword>
<dbReference type="Proteomes" id="UP000230088">
    <property type="component" value="Unassembled WGS sequence"/>
</dbReference>
<sequence>MKVAVYNQKGEEVGTTLLPEEIFAVKVNPDLIHQVSVSQLANRRKRIANTKGRGEVSGGGRKPWPQKHMGKARHGSIRSPLWRHGGITFGPTKEKVFKREIPKKMKRKALLMVLAAKVKSNLLIILDKIKLDRPKTKLMAKVIENLRVTPHQSLVGGKKGSILLILPEMNENLILAARNLPKVTLIQAKDLNCLDMLSSKYLIILKESVKVIKETFLKND</sequence>
<dbReference type="GO" id="GO:0006412">
    <property type="term" value="P:translation"/>
    <property type="evidence" value="ECO:0007669"/>
    <property type="project" value="UniProtKB-UniRule"/>
</dbReference>
<feature type="region of interest" description="Disordered" evidence="6">
    <location>
        <begin position="44"/>
        <end position="77"/>
    </location>
</feature>
<comment type="subunit">
    <text evidence="5">Part of the 50S ribosomal subunit.</text>
</comment>
<dbReference type="EMBL" id="PEYD01000047">
    <property type="protein sequence ID" value="PIS39340.1"/>
    <property type="molecule type" value="Genomic_DNA"/>
</dbReference>
<dbReference type="PANTHER" id="PTHR10746:SF6">
    <property type="entry name" value="LARGE RIBOSOMAL SUBUNIT PROTEIN UL4M"/>
    <property type="match status" value="1"/>
</dbReference>
<evidence type="ECO:0000313" key="7">
    <source>
        <dbReference type="EMBL" id="PIS39340.1"/>
    </source>
</evidence>
<keyword evidence="5" id="KW-0699">rRNA-binding</keyword>
<evidence type="ECO:0000256" key="3">
    <source>
        <dbReference type="ARBA" id="ARBA00023274"/>
    </source>
</evidence>
<proteinExistence type="inferred from homology"/>
<dbReference type="Pfam" id="PF00573">
    <property type="entry name" value="Ribosomal_L4"/>
    <property type="match status" value="1"/>
</dbReference>
<name>A0A2H0YLL5_9BACT</name>
<keyword evidence="5" id="KW-0694">RNA-binding</keyword>
<dbReference type="PANTHER" id="PTHR10746">
    <property type="entry name" value="50S RIBOSOMAL PROTEIN L4"/>
    <property type="match status" value="1"/>
</dbReference>
<dbReference type="GO" id="GO:0003735">
    <property type="term" value="F:structural constituent of ribosome"/>
    <property type="evidence" value="ECO:0007669"/>
    <property type="project" value="InterPro"/>
</dbReference>
<gene>
    <name evidence="5" type="primary">rplD</name>
    <name evidence="7" type="ORF">COT33_02485</name>
</gene>
<keyword evidence="3 5" id="KW-0687">Ribonucleoprotein</keyword>
<evidence type="ECO:0000256" key="6">
    <source>
        <dbReference type="SAM" id="MobiDB-lite"/>
    </source>
</evidence>
<comment type="function">
    <text evidence="5">Forms part of the polypeptide exit tunnel.</text>
</comment>
<dbReference type="AlphaFoldDB" id="A0A2H0YLL5"/>
<dbReference type="GO" id="GO:0019843">
    <property type="term" value="F:rRNA binding"/>
    <property type="evidence" value="ECO:0007669"/>
    <property type="project" value="UniProtKB-UniRule"/>
</dbReference>
<evidence type="ECO:0000256" key="1">
    <source>
        <dbReference type="ARBA" id="ARBA00010528"/>
    </source>
</evidence>
<feature type="compositionally biased region" description="Basic residues" evidence="6">
    <location>
        <begin position="64"/>
        <end position="76"/>
    </location>
</feature>
<dbReference type="InterPro" id="IPR002136">
    <property type="entry name" value="Ribosomal_uL4"/>
</dbReference>
<comment type="similarity">
    <text evidence="1 5">Belongs to the universal ribosomal protein uL4 family.</text>
</comment>
<dbReference type="GO" id="GO:0005840">
    <property type="term" value="C:ribosome"/>
    <property type="evidence" value="ECO:0007669"/>
    <property type="project" value="UniProtKB-KW"/>
</dbReference>
<organism evidence="7 8">
    <name type="scientific">Candidatus Nealsonbacteria bacterium CG08_land_8_20_14_0_20_38_20</name>
    <dbReference type="NCBI Taxonomy" id="1974705"/>
    <lineage>
        <taxon>Bacteria</taxon>
        <taxon>Candidatus Nealsoniibacteriota</taxon>
    </lineage>
</organism>
<reference evidence="8" key="1">
    <citation type="submission" date="2017-09" db="EMBL/GenBank/DDBJ databases">
        <title>Depth-based differentiation of microbial function through sediment-hosted aquifers and enrichment of novel symbionts in the deep terrestrial subsurface.</title>
        <authorList>
            <person name="Probst A.J."/>
            <person name="Ladd B."/>
            <person name="Jarett J.K."/>
            <person name="Geller-Mcgrath D.E."/>
            <person name="Sieber C.M.K."/>
            <person name="Emerson J.B."/>
            <person name="Anantharaman K."/>
            <person name="Thomas B.C."/>
            <person name="Malmstrom R."/>
            <person name="Stieglmeier M."/>
            <person name="Klingl A."/>
            <person name="Woyke T."/>
            <person name="Ryan C.M."/>
            <person name="Banfield J.F."/>
        </authorList>
    </citation>
    <scope>NUCLEOTIDE SEQUENCE [LARGE SCALE GENOMIC DNA]</scope>
</reference>
<comment type="caution">
    <text evidence="7">The sequence shown here is derived from an EMBL/GenBank/DDBJ whole genome shotgun (WGS) entry which is preliminary data.</text>
</comment>
<protein>
    <recommendedName>
        <fullName evidence="4 5">Large ribosomal subunit protein uL4</fullName>
    </recommendedName>
</protein>
<evidence type="ECO:0000313" key="8">
    <source>
        <dbReference type="Proteomes" id="UP000230088"/>
    </source>
</evidence>
<dbReference type="SUPFAM" id="SSF52166">
    <property type="entry name" value="Ribosomal protein L4"/>
    <property type="match status" value="1"/>
</dbReference>
<evidence type="ECO:0000256" key="4">
    <source>
        <dbReference type="ARBA" id="ARBA00035244"/>
    </source>
</evidence>
<comment type="function">
    <text evidence="5">One of the primary rRNA binding proteins, this protein initially binds near the 5'-end of the 23S rRNA. It is important during the early stages of 50S assembly. It makes multiple contacts with different domains of the 23S rRNA in the assembled 50S subunit and ribosome.</text>
</comment>
<dbReference type="Gene3D" id="3.40.1370.10">
    <property type="match status" value="1"/>
</dbReference>